<feature type="compositionally biased region" description="Polar residues" evidence="5">
    <location>
        <begin position="58"/>
        <end position="87"/>
    </location>
</feature>
<dbReference type="InterPro" id="IPR036305">
    <property type="entry name" value="RGS_sf"/>
</dbReference>
<feature type="region of interest" description="Disordered" evidence="5">
    <location>
        <begin position="791"/>
        <end position="825"/>
    </location>
</feature>
<feature type="region of interest" description="Disordered" evidence="5">
    <location>
        <begin position="43"/>
        <end position="95"/>
    </location>
</feature>
<dbReference type="PANTHER" id="PTHR46102:SF2">
    <property type="entry name" value="AXIN"/>
    <property type="match status" value="1"/>
</dbReference>
<dbReference type="SUPFAM" id="SSF48097">
    <property type="entry name" value="Regulator of G-protein signaling, RGS"/>
    <property type="match status" value="1"/>
</dbReference>
<dbReference type="InParanoid" id="B3RN21"/>
<dbReference type="InterPro" id="IPR016137">
    <property type="entry name" value="RGS"/>
</dbReference>
<dbReference type="Pfam" id="PF00778">
    <property type="entry name" value="DIX"/>
    <property type="match status" value="1"/>
</dbReference>
<feature type="domain" description="RGS" evidence="6">
    <location>
        <begin position="153"/>
        <end position="254"/>
    </location>
</feature>
<dbReference type="PROSITE" id="PS50132">
    <property type="entry name" value="RGS"/>
    <property type="match status" value="1"/>
</dbReference>
<keyword evidence="3 4" id="KW-0879">Wnt signaling pathway</keyword>
<comment type="subcellular location">
    <subcellularLocation>
        <location evidence="1">Cytoplasm</location>
    </subcellularLocation>
</comment>
<evidence type="ECO:0000313" key="8">
    <source>
        <dbReference type="EMBL" id="EDV27944.1"/>
    </source>
</evidence>
<feature type="region of interest" description="Disordered" evidence="5">
    <location>
        <begin position="484"/>
        <end position="515"/>
    </location>
</feature>
<dbReference type="EMBL" id="DS985242">
    <property type="protein sequence ID" value="EDV27944.1"/>
    <property type="molecule type" value="Genomic_DNA"/>
</dbReference>
<dbReference type="GO" id="GO:0060070">
    <property type="term" value="P:canonical Wnt signaling pathway"/>
    <property type="evidence" value="ECO:0000318"/>
    <property type="project" value="GO_Central"/>
</dbReference>
<dbReference type="InterPro" id="IPR043581">
    <property type="entry name" value="Axin-like"/>
</dbReference>
<dbReference type="Gene3D" id="1.10.196.10">
    <property type="match status" value="1"/>
</dbReference>
<dbReference type="InterPro" id="IPR044926">
    <property type="entry name" value="RGS_subdomain_2"/>
</dbReference>
<organism evidence="8 9">
    <name type="scientific">Trichoplax adhaerens</name>
    <name type="common">Trichoplax reptans</name>
    <dbReference type="NCBI Taxonomy" id="10228"/>
    <lineage>
        <taxon>Eukaryota</taxon>
        <taxon>Metazoa</taxon>
        <taxon>Placozoa</taxon>
        <taxon>Uniplacotomia</taxon>
        <taxon>Trichoplacea</taxon>
        <taxon>Trichoplacidae</taxon>
        <taxon>Trichoplax</taxon>
    </lineage>
</organism>
<accession>B3RN21</accession>
<feature type="compositionally biased region" description="Polar residues" evidence="5">
    <location>
        <begin position="484"/>
        <end position="498"/>
    </location>
</feature>
<proteinExistence type="predicted"/>
<feature type="region of interest" description="Disordered" evidence="5">
    <location>
        <begin position="413"/>
        <end position="466"/>
    </location>
</feature>
<dbReference type="Gene3D" id="1.10.167.10">
    <property type="entry name" value="Regulator of G-protein Signalling 4, domain 2"/>
    <property type="match status" value="1"/>
</dbReference>
<keyword evidence="9" id="KW-1185">Reference proteome</keyword>
<evidence type="ECO:0008006" key="10">
    <source>
        <dbReference type="Google" id="ProtNLM"/>
    </source>
</evidence>
<dbReference type="OrthoDB" id="10007451at2759"/>
<dbReference type="HOGENOM" id="CLU_320639_0_0_1"/>
<feature type="region of interest" description="Disordered" evidence="5">
    <location>
        <begin position="719"/>
        <end position="741"/>
    </location>
</feature>
<evidence type="ECO:0000256" key="4">
    <source>
        <dbReference type="PROSITE-ProRule" id="PRU00069"/>
    </source>
</evidence>
<dbReference type="InterPro" id="IPR038207">
    <property type="entry name" value="DIX_dom_sf"/>
</dbReference>
<dbReference type="InterPro" id="IPR029071">
    <property type="entry name" value="Ubiquitin-like_domsf"/>
</dbReference>
<dbReference type="GeneID" id="6750993"/>
<feature type="compositionally biased region" description="Low complexity" evidence="5">
    <location>
        <begin position="664"/>
        <end position="674"/>
    </location>
</feature>
<dbReference type="GO" id="GO:0090090">
    <property type="term" value="P:negative regulation of canonical Wnt signaling pathway"/>
    <property type="evidence" value="ECO:0007669"/>
    <property type="project" value="InterPro"/>
</dbReference>
<dbReference type="KEGG" id="tad:TRIADDRAFT_53011"/>
<evidence type="ECO:0000259" key="7">
    <source>
        <dbReference type="PROSITE" id="PS50841"/>
    </source>
</evidence>
<dbReference type="InterPro" id="IPR024066">
    <property type="entry name" value="RGS_subdom1/3"/>
</dbReference>
<dbReference type="SUPFAM" id="SSF54236">
    <property type="entry name" value="Ubiquitin-like"/>
    <property type="match status" value="1"/>
</dbReference>
<feature type="compositionally biased region" description="Basic and acidic residues" evidence="5">
    <location>
        <begin position="332"/>
        <end position="348"/>
    </location>
</feature>
<dbReference type="Gene3D" id="2.40.240.130">
    <property type="match status" value="1"/>
</dbReference>
<feature type="compositionally biased region" description="Polar residues" evidence="5">
    <location>
        <begin position="799"/>
        <end position="813"/>
    </location>
</feature>
<evidence type="ECO:0000256" key="3">
    <source>
        <dbReference type="ARBA" id="ARBA00022687"/>
    </source>
</evidence>
<feature type="region of interest" description="Disordered" evidence="5">
    <location>
        <begin position="111"/>
        <end position="131"/>
    </location>
</feature>
<feature type="domain" description="DIX" evidence="7">
    <location>
        <begin position="823"/>
        <end position="905"/>
    </location>
</feature>
<dbReference type="AlphaFoldDB" id="B3RN21"/>
<feature type="region of interest" description="Disordered" evidence="5">
    <location>
        <begin position="378"/>
        <end position="398"/>
    </location>
</feature>
<keyword evidence="2" id="KW-0963">Cytoplasm</keyword>
<gene>
    <name evidence="8" type="ORF">TRIADDRAFT_53011</name>
</gene>
<dbReference type="GO" id="GO:0005829">
    <property type="term" value="C:cytosol"/>
    <property type="evidence" value="ECO:0000318"/>
    <property type="project" value="GO_Central"/>
</dbReference>
<dbReference type="Proteomes" id="UP000009022">
    <property type="component" value="Unassembled WGS sequence"/>
</dbReference>
<dbReference type="CTD" id="6750993"/>
<dbReference type="Pfam" id="PF00615">
    <property type="entry name" value="RGS"/>
    <property type="match status" value="1"/>
</dbReference>
<feature type="region of interest" description="Disordered" evidence="5">
    <location>
        <begin position="325"/>
        <end position="348"/>
    </location>
</feature>
<dbReference type="STRING" id="10228.B3RN21"/>
<evidence type="ECO:0000313" key="9">
    <source>
        <dbReference type="Proteomes" id="UP000009022"/>
    </source>
</evidence>
<feature type="compositionally biased region" description="Polar residues" evidence="5">
    <location>
        <begin position="444"/>
        <end position="464"/>
    </location>
</feature>
<dbReference type="SMART" id="SM00021">
    <property type="entry name" value="DAX"/>
    <property type="match status" value="1"/>
</dbReference>
<dbReference type="PANTHER" id="PTHR46102">
    <property type="entry name" value="AXIN"/>
    <property type="match status" value="1"/>
</dbReference>
<name>B3RN21_TRIAD</name>
<reference evidence="8 9" key="1">
    <citation type="journal article" date="2008" name="Nature">
        <title>The Trichoplax genome and the nature of placozoans.</title>
        <authorList>
            <person name="Srivastava M."/>
            <person name="Begovic E."/>
            <person name="Chapman J."/>
            <person name="Putnam N.H."/>
            <person name="Hellsten U."/>
            <person name="Kawashima T."/>
            <person name="Kuo A."/>
            <person name="Mitros T."/>
            <person name="Salamov A."/>
            <person name="Carpenter M.L."/>
            <person name="Signorovitch A.Y."/>
            <person name="Moreno M.A."/>
            <person name="Kamm K."/>
            <person name="Grimwood J."/>
            <person name="Schmutz J."/>
            <person name="Shapiro H."/>
            <person name="Grigoriev I.V."/>
            <person name="Buss L.W."/>
            <person name="Schierwater B."/>
            <person name="Dellaporta S.L."/>
            <person name="Rokhsar D.S."/>
        </authorList>
    </citation>
    <scope>NUCLEOTIDE SEQUENCE [LARGE SCALE GENOMIC DNA]</scope>
    <source>
        <strain evidence="8 9">Grell-BS-1999</strain>
    </source>
</reference>
<evidence type="ECO:0000259" key="6">
    <source>
        <dbReference type="PROSITE" id="PS50132"/>
    </source>
</evidence>
<evidence type="ECO:0000256" key="5">
    <source>
        <dbReference type="SAM" id="MobiDB-lite"/>
    </source>
</evidence>
<protein>
    <recommendedName>
        <fullName evidence="10">Axin-1</fullName>
    </recommendedName>
</protein>
<feature type="region of interest" description="Disordered" evidence="5">
    <location>
        <begin position="595"/>
        <end position="685"/>
    </location>
</feature>
<evidence type="ECO:0000256" key="1">
    <source>
        <dbReference type="ARBA" id="ARBA00004496"/>
    </source>
</evidence>
<evidence type="ECO:0000256" key="2">
    <source>
        <dbReference type="ARBA" id="ARBA00022490"/>
    </source>
</evidence>
<sequence>MANQKDSTKIQNSGESVYQEDYNYLAGSVNQNGDVVVKERHQTMPHSNQGNPHLFDKSTYQNQQDLPSPNASSSYNQPSRSSFYQSRNEGRQLPHGNRGLVEQVSAGEGDPNLSPLIIGSESEDNLPHSPLSTQSTLLSSFMLLDRDDDLPALMSFMEDRQCHLALMFWKACLRYKQCHQLAQRHDIVKSILATCFNSKPICPGLQPQDQDAIRDKITYDCLEDNLFDGSLEQVTNWIRQEILPAFYQSHSFQQKQQYHQSMPKVKSPITLFTNLSPLPEEEISTFETDDLGKQYVDHTKEQVENQEILQQDTYIEGAALKSNAMNKTIPNESDKPINERRKGIATENQRDRLDLSTIVINKDDGFDYKAQKEKVKLLNRKGPSRRQGDARHGGSDPQGFFAQLVQRIDEKILRPGSNDDNNNSSHLQQGQARNQIGSHRIRQPPQQLLITPNNRTTSTNSLVTPHSYGVDELQSCADSITDYSSTSDLSSVNSQGGYCSSRHERSADNSSRSVRNAGMIINTQPQRLMRSCGETSISNGRPTLIPVHRISEGNGVVVSNSSSRYSSRDFDDIISMTDSGIVKYRKRDLSCRNSTTMRDRNDLDPEPYQSYEGSGKSAIRTNETGRYRPINDPNGNHYFQPQRDRERKSGVVMMQSQQTCDYHSNSNSSSQRSSTTEPPFRNMMPNLSDYSVPVVVNTNHGYRYDDRYVRSPGYHHSGVLSPGRMSYSSHGTDNNDHRRGHFKCNQPLQILEGVKKRLEVEEFEHNECEDSEYSSELSANTIKQAEYRMDTNPPHLTESRTSLGESCNVNKTSTKPKRKSNSSKGTTVTYTFCSESVPYRITVPGRDITLGQFKAVLSKKGEFRYFFKEECEDFECGAVMEEYSDDEDQLPLYKGKILCKIETII</sequence>
<dbReference type="PROSITE" id="PS50841">
    <property type="entry name" value="DIX"/>
    <property type="match status" value="1"/>
</dbReference>
<feature type="compositionally biased region" description="Polar residues" evidence="5">
    <location>
        <begin position="418"/>
        <end position="437"/>
    </location>
</feature>
<dbReference type="RefSeq" id="XP_002109778.1">
    <property type="nucleotide sequence ID" value="XM_002109742.1"/>
</dbReference>
<dbReference type="eggNOG" id="KOG3589">
    <property type="taxonomic scope" value="Eukaryota"/>
</dbReference>
<dbReference type="InterPro" id="IPR001158">
    <property type="entry name" value="DIX"/>
</dbReference>
<feature type="compositionally biased region" description="Polar residues" evidence="5">
    <location>
        <begin position="654"/>
        <end position="663"/>
    </location>
</feature>